<dbReference type="GO" id="GO:0007165">
    <property type="term" value="P:signal transduction"/>
    <property type="evidence" value="ECO:0007669"/>
    <property type="project" value="UniProtKB-KW"/>
</dbReference>
<keyword evidence="4 10" id="KW-0812">Transmembrane</keyword>
<feature type="transmembrane region" description="Helical" evidence="10">
    <location>
        <begin position="758"/>
        <end position="783"/>
    </location>
</feature>
<comment type="subcellular location">
    <subcellularLocation>
        <location evidence="1">Cell membrane</location>
        <topology evidence="1">Multi-pass membrane protein</topology>
    </subcellularLocation>
</comment>
<keyword evidence="8" id="KW-0675">Receptor</keyword>
<accession>A0AA39FQI5</accession>
<evidence type="ECO:0000256" key="9">
    <source>
        <dbReference type="ARBA" id="ARBA00023224"/>
    </source>
</evidence>
<dbReference type="AlphaFoldDB" id="A0AA39FQI5"/>
<evidence type="ECO:0000256" key="7">
    <source>
        <dbReference type="ARBA" id="ARBA00023136"/>
    </source>
</evidence>
<organism evidence="11 12">
    <name type="scientific">Microctonus aethiopoides</name>
    <dbReference type="NCBI Taxonomy" id="144406"/>
    <lineage>
        <taxon>Eukaryota</taxon>
        <taxon>Metazoa</taxon>
        <taxon>Ecdysozoa</taxon>
        <taxon>Arthropoda</taxon>
        <taxon>Hexapoda</taxon>
        <taxon>Insecta</taxon>
        <taxon>Pterygota</taxon>
        <taxon>Neoptera</taxon>
        <taxon>Endopterygota</taxon>
        <taxon>Hymenoptera</taxon>
        <taxon>Apocrita</taxon>
        <taxon>Ichneumonoidea</taxon>
        <taxon>Braconidae</taxon>
        <taxon>Euphorinae</taxon>
        <taxon>Microctonus</taxon>
    </lineage>
</organism>
<dbReference type="EMBL" id="JAQQBS010000002">
    <property type="protein sequence ID" value="KAK0173645.1"/>
    <property type="molecule type" value="Genomic_DNA"/>
</dbReference>
<sequence>MDRKQLKRQYLNLPTTSKAQPIDIYKTNAQHALQITRWHLKLLGIWPLSPKSSIFEKIFTNVIIILCLFLLMFLLIPGILFIYVKVKDPLVRIKLAGALSFCAMALIKYYSLFLRRRDIASCIKHLVSDWEKVSSIEDRMIMINYAKLGRWGSVVCAIFMYSGGVFYAGILPCVSPTIKDENNITIKPIAYPSYYGLFDPQGYSYVRSLFQSLAESYGMKLKTFMSESQNCNQLKKERLLDKMDGIVLVKSRITNVLKSEKKPLQKLHNSSDSNAEYALQINRWLLKSLGVWPQSSNSCYNKIIFTKFIITMCSFSLAFVIVPGWFLTFVKIKSLSMRLEFIGVLSFCVMSIMKYYFMISQRHDIAQCIKYLVFDWQRITSARDQEIMTNYAQYGRFASMMCIIFIYGGGFFFTGILPLLTVTTDERNVTIRPLAYPSYYGYVDPQKSPAYEIIYTIHFFSTFVMLSITSGACSMAAVFVMHACGQLDILIAWLRNISHGSANHGERNEKLSMIIQQHVRTIKIEKLLCGVCLVEVVGSTMDICLLGYYILLEWSTKDVFRLITYALLLSSFISNIFIFCYIGECLTEKCNEVGTATYMIDWYRLSPKMGQSLILIIQIAQTPVFLTAGKLCNLSIFTFGTIFSTGHQNISNVPESSANVYDVKAAVDELFPLFTLYTRLTLSTTIIILPFEVDHKNITMGTMVMSDNTTSNTKNKSNEFKNISFDADARFALRINQLILQPLGIWPTTKESSLTGTVVSIILVIICSFLLAFIVLPGLFLLIKVKSAATKIRLGGPLSFGVMVVMKYQSLVSGQENLNDCIKQVVADWRELRTSHDRNIMISYAKYGRVGATICAFFMYGGGVFYAVILPHLSGNLKSSNNETIRPFAYPSYYGFFDPQLSPAYEIVFSLHCCCAFVMHSVTSATCSLAVVFVMHACGQLEIIIRWLGDLVGEKKNHGNLNERISMIIKKHVQTLKFICNVEKVLCVVCLIEVVGCTLNICTVGYDLLLQWGDNDAIGIITYTILLISFTFNIFLFCYIGERLTEQCKKVGETTYMIDWYRLPEKEALGLTLTIVTAQNPVIITAGKIVELSLNSFCTVMRTSVAYLNLLRTFMA</sequence>
<reference evidence="11" key="1">
    <citation type="journal article" date="2023" name="bioRxiv">
        <title>Scaffold-level genome assemblies of two parasitoid biocontrol wasps reveal the parthenogenesis mechanism and an associated novel virus.</title>
        <authorList>
            <person name="Inwood S."/>
            <person name="Skelly J."/>
            <person name="Guhlin J."/>
            <person name="Harrop T."/>
            <person name="Goldson S."/>
            <person name="Dearden P."/>
        </authorList>
    </citation>
    <scope>NUCLEOTIDE SEQUENCE</scope>
    <source>
        <strain evidence="11">Irish</strain>
        <tissue evidence="11">Whole body</tissue>
    </source>
</reference>
<feature type="transmembrane region" description="Helical" evidence="10">
    <location>
        <begin position="847"/>
        <end position="869"/>
    </location>
</feature>
<dbReference type="PANTHER" id="PTHR21137">
    <property type="entry name" value="ODORANT RECEPTOR"/>
    <property type="match status" value="1"/>
</dbReference>
<feature type="transmembrane region" description="Helical" evidence="10">
    <location>
        <begin position="1018"/>
        <end position="1040"/>
    </location>
</feature>
<feature type="transmembrane region" description="Helical" evidence="10">
    <location>
        <begin position="90"/>
        <end position="110"/>
    </location>
</feature>
<keyword evidence="5" id="KW-0552">Olfaction</keyword>
<feature type="transmembrane region" description="Helical" evidence="10">
    <location>
        <begin position="907"/>
        <end position="934"/>
    </location>
</feature>
<feature type="transmembrane region" description="Helical" evidence="10">
    <location>
        <begin position="670"/>
        <end position="691"/>
    </location>
</feature>
<dbReference type="GO" id="GO:0005549">
    <property type="term" value="F:odorant binding"/>
    <property type="evidence" value="ECO:0007669"/>
    <property type="project" value="InterPro"/>
</dbReference>
<keyword evidence="9" id="KW-0807">Transducer</keyword>
<dbReference type="Proteomes" id="UP001168990">
    <property type="component" value="Unassembled WGS sequence"/>
</dbReference>
<gene>
    <name evidence="11" type="ORF">PV328_006811</name>
</gene>
<dbReference type="Pfam" id="PF02949">
    <property type="entry name" value="7tm_6"/>
    <property type="match status" value="2"/>
</dbReference>
<comment type="caution">
    <text evidence="11">The sequence shown here is derived from an EMBL/GenBank/DDBJ whole genome shotgun (WGS) entry which is preliminary data.</text>
</comment>
<evidence type="ECO:0000256" key="10">
    <source>
        <dbReference type="SAM" id="Phobius"/>
    </source>
</evidence>
<keyword evidence="2" id="KW-1003">Cell membrane</keyword>
<dbReference type="GO" id="GO:0005886">
    <property type="term" value="C:plasma membrane"/>
    <property type="evidence" value="ECO:0007669"/>
    <property type="project" value="UniProtKB-SubCell"/>
</dbReference>
<evidence type="ECO:0008006" key="13">
    <source>
        <dbReference type="Google" id="ProtNLM"/>
    </source>
</evidence>
<reference evidence="11" key="2">
    <citation type="submission" date="2023-03" db="EMBL/GenBank/DDBJ databases">
        <authorList>
            <person name="Inwood S.N."/>
            <person name="Skelly J.G."/>
            <person name="Guhlin J."/>
            <person name="Harrop T.W.R."/>
            <person name="Goldson S.G."/>
            <person name="Dearden P.K."/>
        </authorList>
    </citation>
    <scope>NUCLEOTIDE SEQUENCE</scope>
    <source>
        <strain evidence="11">Irish</strain>
        <tissue evidence="11">Whole body</tissue>
    </source>
</reference>
<evidence type="ECO:0000256" key="8">
    <source>
        <dbReference type="ARBA" id="ARBA00023170"/>
    </source>
</evidence>
<feature type="transmembrane region" description="Helical" evidence="10">
    <location>
        <begin position="527"/>
        <end position="550"/>
    </location>
</feature>
<feature type="transmembrane region" description="Helical" evidence="10">
    <location>
        <begin position="453"/>
        <end position="480"/>
    </location>
</feature>
<evidence type="ECO:0000256" key="5">
    <source>
        <dbReference type="ARBA" id="ARBA00022725"/>
    </source>
</evidence>
<keyword evidence="3" id="KW-0716">Sensory transduction</keyword>
<feature type="transmembrane region" description="Helical" evidence="10">
    <location>
        <begin position="397"/>
        <end position="420"/>
    </location>
</feature>
<feature type="transmembrane region" description="Helical" evidence="10">
    <location>
        <begin position="304"/>
        <end position="327"/>
    </location>
</feature>
<proteinExistence type="predicted"/>
<dbReference type="PANTHER" id="PTHR21137:SF35">
    <property type="entry name" value="ODORANT RECEPTOR 19A-RELATED"/>
    <property type="match status" value="1"/>
</dbReference>
<evidence type="ECO:0000256" key="4">
    <source>
        <dbReference type="ARBA" id="ARBA00022692"/>
    </source>
</evidence>
<evidence type="ECO:0000256" key="1">
    <source>
        <dbReference type="ARBA" id="ARBA00004651"/>
    </source>
</evidence>
<feature type="transmembrane region" description="Helical" evidence="10">
    <location>
        <begin position="562"/>
        <end position="582"/>
    </location>
</feature>
<feature type="transmembrane region" description="Helical" evidence="10">
    <location>
        <begin position="985"/>
        <end position="1006"/>
    </location>
</feature>
<evidence type="ECO:0000256" key="3">
    <source>
        <dbReference type="ARBA" id="ARBA00022606"/>
    </source>
</evidence>
<feature type="transmembrane region" description="Helical" evidence="10">
    <location>
        <begin position="58"/>
        <end position="84"/>
    </location>
</feature>
<keyword evidence="6 10" id="KW-1133">Transmembrane helix</keyword>
<evidence type="ECO:0000256" key="2">
    <source>
        <dbReference type="ARBA" id="ARBA00022475"/>
    </source>
</evidence>
<keyword evidence="7 10" id="KW-0472">Membrane</keyword>
<evidence type="ECO:0000256" key="6">
    <source>
        <dbReference type="ARBA" id="ARBA00022989"/>
    </source>
</evidence>
<keyword evidence="12" id="KW-1185">Reference proteome</keyword>
<dbReference type="GO" id="GO:0004984">
    <property type="term" value="F:olfactory receptor activity"/>
    <property type="evidence" value="ECO:0007669"/>
    <property type="project" value="InterPro"/>
</dbReference>
<evidence type="ECO:0000313" key="12">
    <source>
        <dbReference type="Proteomes" id="UP001168990"/>
    </source>
</evidence>
<dbReference type="InterPro" id="IPR004117">
    <property type="entry name" value="7tm6_olfct_rcpt"/>
</dbReference>
<protein>
    <recommendedName>
        <fullName evidence="13">Odorant receptor</fullName>
    </recommendedName>
</protein>
<name>A0AA39FQI5_9HYME</name>
<evidence type="ECO:0000313" key="11">
    <source>
        <dbReference type="EMBL" id="KAK0173645.1"/>
    </source>
</evidence>